<dbReference type="CDD" id="cd09727">
    <property type="entry name" value="Cas6_I-E"/>
    <property type="match status" value="1"/>
</dbReference>
<dbReference type="HOGENOM" id="CLU_080982_0_1_9"/>
<dbReference type="SUPFAM" id="SSF117987">
    <property type="entry name" value="CRISPR-associated protein"/>
    <property type="match status" value="2"/>
</dbReference>
<accession>J9VY84</accession>
<gene>
    <name evidence="1" type="primary">casE</name>
    <name evidence="1" type="ORF">LBUCD034_0106</name>
</gene>
<dbReference type="SMART" id="SM01101">
    <property type="entry name" value="CRISPR_assoc"/>
    <property type="match status" value="1"/>
</dbReference>
<dbReference type="InterPro" id="IPR010179">
    <property type="entry name" value="CRISPR-assoc_prot_Cse3"/>
</dbReference>
<proteinExistence type="predicted"/>
<organism evidence="1 2">
    <name type="scientific">Lentilactobacillus buchneri subsp. silagei CD034</name>
    <dbReference type="NCBI Taxonomy" id="1071400"/>
    <lineage>
        <taxon>Bacteria</taxon>
        <taxon>Bacillati</taxon>
        <taxon>Bacillota</taxon>
        <taxon>Bacilli</taxon>
        <taxon>Lactobacillales</taxon>
        <taxon>Lactobacillaceae</taxon>
        <taxon>Lentilactobacillus</taxon>
        <taxon>Lentilactobacillus buchneri subsp. silagei</taxon>
    </lineage>
</organism>
<dbReference type="eggNOG" id="ENOG5030BEK">
    <property type="taxonomic scope" value="Bacteria"/>
</dbReference>
<dbReference type="Gene3D" id="3.30.70.1210">
    <property type="entry name" value="Crispr-associated protein, domain 2"/>
    <property type="match status" value="1"/>
</dbReference>
<protein>
    <submittedName>
        <fullName evidence="1">CRISPR system CASCADE complex protein</fullName>
    </submittedName>
</protein>
<dbReference type="RefSeq" id="WP_014939123.1">
    <property type="nucleotide sequence ID" value="NC_018610.1"/>
</dbReference>
<name>J9VY84_LENBU</name>
<reference evidence="1 2" key="1">
    <citation type="journal article" date="2012" name="J. Biotechnol.">
        <title>Insights into the completely annotated genome of Lactobacillus buchneri CD034, a strain isolated from stable grass silage.</title>
        <authorList>
            <person name="Heinl S."/>
            <person name="Wibberg D."/>
            <person name="Eikmeyer F."/>
            <person name="Szczepanowski R."/>
            <person name="Blom J."/>
            <person name="Linke B."/>
            <person name="Goesmann A."/>
            <person name="Grabherr R."/>
            <person name="Schwab H."/>
            <person name="Puhler A."/>
            <person name="Schluter A."/>
        </authorList>
    </citation>
    <scope>NUCLEOTIDE SEQUENCE [LARGE SCALE GENOMIC DNA]</scope>
    <source>
        <strain evidence="1 2">CD034</strain>
    </source>
</reference>
<dbReference type="PATRIC" id="fig|1071400.3.peg.105"/>
<dbReference type="KEGG" id="lbn:LBUCD034_0106"/>
<sequence length="222" mass="25673">MYLSRVEIDLNNRQKIKELTHLGAYHNWVEQSFPDEIAEHTRLRHLWRIDRLAGKSYLLVLSQEAPDLELLGAYGVENTAMTKPYDPFLDRIKEGEIMQFRLTANPVRAISQPGRKQPRMVPHITVEQQRKWLTDRAEGLGFEIVKTVSADSMDSEGTENFDIVSRDWPILRRGHRTLRLSRVTYEGLLRVNDLDQFKQTLMNGVGREKAFGMGLMTVIPRG</sequence>
<dbReference type="AlphaFoldDB" id="J9VY84"/>
<dbReference type="NCBIfam" id="TIGR01907">
    <property type="entry name" value="casE_Cse3"/>
    <property type="match status" value="1"/>
</dbReference>
<keyword evidence="2" id="KW-1185">Reference proteome</keyword>
<dbReference type="Pfam" id="PF08798">
    <property type="entry name" value="CRISPR_assoc"/>
    <property type="match status" value="1"/>
</dbReference>
<dbReference type="STRING" id="1071400.LBUCD034_0106"/>
<dbReference type="OrthoDB" id="9795689at2"/>
<dbReference type="Gene3D" id="3.30.70.1200">
    <property type="entry name" value="Crispr-associated protein, domain 1"/>
    <property type="match status" value="1"/>
</dbReference>
<evidence type="ECO:0000313" key="2">
    <source>
        <dbReference type="Proteomes" id="UP000007332"/>
    </source>
</evidence>
<dbReference type="Proteomes" id="UP000007332">
    <property type="component" value="Chromosome"/>
</dbReference>
<dbReference type="EMBL" id="CP003043">
    <property type="protein sequence ID" value="AFR99218.1"/>
    <property type="molecule type" value="Genomic_DNA"/>
</dbReference>
<evidence type="ECO:0000313" key="1">
    <source>
        <dbReference type="EMBL" id="AFR99218.1"/>
    </source>
</evidence>